<dbReference type="PANTHER" id="PTHR13759">
    <property type="entry name" value="TWINFILIN"/>
    <property type="match status" value="1"/>
</dbReference>
<name>A0A2D3UNQ2_9PEZI</name>
<evidence type="ECO:0000313" key="11">
    <source>
        <dbReference type="Proteomes" id="UP000225277"/>
    </source>
</evidence>
<feature type="domain" description="ADF-H" evidence="9">
    <location>
        <begin position="177"/>
        <end position="307"/>
    </location>
</feature>
<dbReference type="GO" id="GO:0005884">
    <property type="term" value="C:actin filament"/>
    <property type="evidence" value="ECO:0007669"/>
    <property type="project" value="TreeGrafter"/>
</dbReference>
<dbReference type="InterPro" id="IPR002108">
    <property type="entry name" value="ADF-H"/>
</dbReference>
<evidence type="ECO:0000256" key="2">
    <source>
        <dbReference type="ARBA" id="ARBA00009557"/>
    </source>
</evidence>
<dbReference type="GO" id="GO:0051015">
    <property type="term" value="F:actin filament binding"/>
    <property type="evidence" value="ECO:0007669"/>
    <property type="project" value="TreeGrafter"/>
</dbReference>
<feature type="domain" description="ADF-H" evidence="9">
    <location>
        <begin position="3"/>
        <end position="136"/>
    </location>
</feature>
<protein>
    <submittedName>
        <fullName evidence="10">Related to TWF1-twinfilin, an actin monomer sequestering protein</fullName>
    </submittedName>
</protein>
<keyword evidence="3" id="KW-0963">Cytoplasm</keyword>
<dbReference type="SMART" id="SM00102">
    <property type="entry name" value="ADF"/>
    <property type="match status" value="2"/>
</dbReference>
<evidence type="ECO:0000256" key="5">
    <source>
        <dbReference type="ARBA" id="ARBA00023203"/>
    </source>
</evidence>
<evidence type="ECO:0000256" key="3">
    <source>
        <dbReference type="ARBA" id="ARBA00022490"/>
    </source>
</evidence>
<dbReference type="OrthoDB" id="10006997at2759"/>
<dbReference type="FunFam" id="3.40.20.10:FF:000042">
    <property type="entry name" value="Actin depolymerizing protein"/>
    <property type="match status" value="1"/>
</dbReference>
<evidence type="ECO:0000256" key="6">
    <source>
        <dbReference type="ARBA" id="ARBA00023212"/>
    </source>
</evidence>
<keyword evidence="6" id="KW-0206">Cytoskeleton</keyword>
<keyword evidence="4" id="KW-0677">Repeat</keyword>
<sequence>MQSGISASQELQSTFNAFVSDPSQRFLLVSISNETLIPHLTIPSTASDFKSDLSQLSTHLTPTTTLYIIIKSAPEAADGYIAVTYVPNTAPVRQKMLFASTRLTLVRELGIERFRETLFVTEAKELTREGWEAHERHEKLEAPLTEEERGSQGVREAEMIESGGTGGRKGYVRQGAGVELDVGEGVLAALRSVKEERGRLVQLGFRLPDEKLVLEGDESGVQAQDVAGKLSTAEPRYSFYSAEGEDGVVFIYTCPTASKIKERMVYSTGKSWTRTFAERDVGIVVGRSLEGTEPEDITAELVGGNAAEEGVAELKPSTSGFARPKRPGRR</sequence>
<dbReference type="PANTHER" id="PTHR13759:SF1">
    <property type="entry name" value="TWINFILIN"/>
    <property type="match status" value="1"/>
</dbReference>
<comment type="subcellular location">
    <subcellularLocation>
        <location evidence="1">Cytoplasm</location>
        <location evidence="1">Cytoskeleton</location>
    </subcellularLocation>
</comment>
<dbReference type="EMBL" id="FJUY01000001">
    <property type="protein sequence ID" value="CZT15168.1"/>
    <property type="molecule type" value="Genomic_DNA"/>
</dbReference>
<dbReference type="Pfam" id="PF00241">
    <property type="entry name" value="Cofilin_ADF"/>
    <property type="match status" value="2"/>
</dbReference>
<comment type="subunit">
    <text evidence="7">Interacts with G-actin; ADP-actin form.</text>
</comment>
<evidence type="ECO:0000313" key="10">
    <source>
        <dbReference type="EMBL" id="CZT15168.1"/>
    </source>
</evidence>
<accession>A0A2D3UNQ2</accession>
<dbReference type="InterPro" id="IPR029006">
    <property type="entry name" value="ADF-H/Gelsolin-like_dom_sf"/>
</dbReference>
<feature type="region of interest" description="Disordered" evidence="8">
    <location>
        <begin position="308"/>
        <end position="330"/>
    </location>
</feature>
<keyword evidence="5" id="KW-0009">Actin-binding</keyword>
<dbReference type="PROSITE" id="PS51263">
    <property type="entry name" value="ADF_H"/>
    <property type="match status" value="2"/>
</dbReference>
<evidence type="ECO:0000256" key="1">
    <source>
        <dbReference type="ARBA" id="ARBA00004245"/>
    </source>
</evidence>
<dbReference type="InterPro" id="IPR028458">
    <property type="entry name" value="Twinfilin"/>
</dbReference>
<dbReference type="RefSeq" id="XP_023622065.1">
    <property type="nucleotide sequence ID" value="XM_023766297.1"/>
</dbReference>
<dbReference type="GeneID" id="35596368"/>
<dbReference type="GO" id="GO:0005737">
    <property type="term" value="C:cytoplasm"/>
    <property type="evidence" value="ECO:0007669"/>
    <property type="project" value="TreeGrafter"/>
</dbReference>
<dbReference type="CDD" id="cd11285">
    <property type="entry name" value="ADF_Twf-N_like"/>
    <property type="match status" value="1"/>
</dbReference>
<comment type="similarity">
    <text evidence="2">Belongs to the actin-binding proteins ADF family. Twinfilin subfamily.</text>
</comment>
<dbReference type="Proteomes" id="UP000225277">
    <property type="component" value="Unassembled WGS sequence"/>
</dbReference>
<dbReference type="GO" id="GO:0051016">
    <property type="term" value="P:barbed-end actin filament capping"/>
    <property type="evidence" value="ECO:0007669"/>
    <property type="project" value="TreeGrafter"/>
</dbReference>
<evidence type="ECO:0000256" key="7">
    <source>
        <dbReference type="ARBA" id="ARBA00038532"/>
    </source>
</evidence>
<dbReference type="AlphaFoldDB" id="A0A2D3UNQ2"/>
<evidence type="ECO:0000259" key="9">
    <source>
        <dbReference type="PROSITE" id="PS51263"/>
    </source>
</evidence>
<gene>
    <name evidence="10" type="ORF">RCC_01057</name>
</gene>
<evidence type="ECO:0000256" key="8">
    <source>
        <dbReference type="SAM" id="MobiDB-lite"/>
    </source>
</evidence>
<dbReference type="SUPFAM" id="SSF55753">
    <property type="entry name" value="Actin depolymerizing proteins"/>
    <property type="match status" value="2"/>
</dbReference>
<organism evidence="10 11">
    <name type="scientific">Ramularia collo-cygni</name>
    <dbReference type="NCBI Taxonomy" id="112498"/>
    <lineage>
        <taxon>Eukaryota</taxon>
        <taxon>Fungi</taxon>
        <taxon>Dikarya</taxon>
        <taxon>Ascomycota</taxon>
        <taxon>Pezizomycotina</taxon>
        <taxon>Dothideomycetes</taxon>
        <taxon>Dothideomycetidae</taxon>
        <taxon>Mycosphaerellales</taxon>
        <taxon>Mycosphaerellaceae</taxon>
        <taxon>Ramularia</taxon>
    </lineage>
</organism>
<proteinExistence type="inferred from homology"/>
<reference evidence="10 11" key="1">
    <citation type="submission" date="2016-03" db="EMBL/GenBank/DDBJ databases">
        <authorList>
            <person name="Ploux O."/>
        </authorList>
    </citation>
    <scope>NUCLEOTIDE SEQUENCE [LARGE SCALE GENOMIC DNA]</scope>
    <source>
        <strain evidence="10 11">URUG2</strain>
    </source>
</reference>
<dbReference type="Gene3D" id="3.40.20.10">
    <property type="entry name" value="Severin"/>
    <property type="match status" value="2"/>
</dbReference>
<keyword evidence="11" id="KW-1185">Reference proteome</keyword>
<dbReference type="GO" id="GO:0030042">
    <property type="term" value="P:actin filament depolymerization"/>
    <property type="evidence" value="ECO:0007669"/>
    <property type="project" value="TreeGrafter"/>
</dbReference>
<dbReference type="GO" id="GO:0003785">
    <property type="term" value="F:actin monomer binding"/>
    <property type="evidence" value="ECO:0007669"/>
    <property type="project" value="TreeGrafter"/>
</dbReference>
<evidence type="ECO:0000256" key="4">
    <source>
        <dbReference type="ARBA" id="ARBA00022737"/>
    </source>
</evidence>
<dbReference type="STRING" id="112498.A0A2D3UNQ2"/>